<evidence type="ECO:0000256" key="2">
    <source>
        <dbReference type="ARBA" id="ARBA00009173"/>
    </source>
</evidence>
<organism evidence="8 9">
    <name type="scientific">Tsukamurella soli</name>
    <dbReference type="NCBI Taxonomy" id="644556"/>
    <lineage>
        <taxon>Bacteria</taxon>
        <taxon>Bacillati</taxon>
        <taxon>Actinomycetota</taxon>
        <taxon>Actinomycetes</taxon>
        <taxon>Mycobacteriales</taxon>
        <taxon>Tsukamurellaceae</taxon>
        <taxon>Tsukamurella</taxon>
    </lineage>
</organism>
<evidence type="ECO:0000259" key="7">
    <source>
        <dbReference type="PROSITE" id="PS51379"/>
    </source>
</evidence>
<dbReference type="InterPro" id="IPR006137">
    <property type="entry name" value="NADH_UbQ_OxRdtase-like_20kDa"/>
</dbReference>
<evidence type="ECO:0000256" key="4">
    <source>
        <dbReference type="ARBA" id="ARBA00022723"/>
    </source>
</evidence>
<keyword evidence="5" id="KW-0408">Iron</keyword>
<evidence type="ECO:0000256" key="6">
    <source>
        <dbReference type="ARBA" id="ARBA00023014"/>
    </source>
</evidence>
<protein>
    <recommendedName>
        <fullName evidence="7">4Fe-4S ferredoxin-type domain-containing protein</fullName>
    </recommendedName>
</protein>
<dbReference type="Gene3D" id="3.40.50.12280">
    <property type="match status" value="1"/>
</dbReference>
<dbReference type="EMBL" id="BAABFR010000030">
    <property type="protein sequence ID" value="GAA4392800.1"/>
    <property type="molecule type" value="Genomic_DNA"/>
</dbReference>
<dbReference type="SUPFAM" id="SSF56770">
    <property type="entry name" value="HydA/Nqo6-like"/>
    <property type="match status" value="1"/>
</dbReference>
<dbReference type="InterPro" id="IPR052375">
    <property type="entry name" value="Complex_I_20kDa-like"/>
</dbReference>
<accession>A0ABP8JLP6</accession>
<keyword evidence="6" id="KW-0411">Iron-sulfur</keyword>
<dbReference type="Pfam" id="PF01058">
    <property type="entry name" value="Oxidored_q6"/>
    <property type="match status" value="1"/>
</dbReference>
<dbReference type="Gene3D" id="3.30.70.20">
    <property type="match status" value="1"/>
</dbReference>
<sequence length="263" mass="28466">MIPWAFRGFLNGTLTTRWPARPDAYFDDSPAAVRPVADRVDPATLQRLQELCPTRAFVADAEGRLMIDRGRCVLCGRCVTAEPDLLRWDHGADTAALTRGGLVVGGVPETDEALTALRAELAHRVRRLRRSVHIRHLDSGSDGSDEWEVQALLNPVYDVTRLGIYFTASPRHADILLVTGIGAIGMRDALEQTYEAMPDPRVVIVAGVDAVGGGIFASGYAAGHGASDRLHVDVWIPGAPASPFSLLYGILSALGRVPERRPE</sequence>
<proteinExistence type="inferred from homology"/>
<dbReference type="PANTHER" id="PTHR42989">
    <property type="entry name" value="HYDROGENASE-4 COMPONENT I"/>
    <property type="match status" value="1"/>
</dbReference>
<evidence type="ECO:0000313" key="8">
    <source>
        <dbReference type="EMBL" id="GAA4392800.1"/>
    </source>
</evidence>
<keyword evidence="9" id="KW-1185">Reference proteome</keyword>
<dbReference type="SUPFAM" id="SSF54862">
    <property type="entry name" value="4Fe-4S ferredoxins"/>
    <property type="match status" value="1"/>
</dbReference>
<dbReference type="InterPro" id="IPR017896">
    <property type="entry name" value="4Fe4S_Fe-S-bd"/>
</dbReference>
<evidence type="ECO:0000256" key="5">
    <source>
        <dbReference type="ARBA" id="ARBA00023004"/>
    </source>
</evidence>
<evidence type="ECO:0000256" key="1">
    <source>
        <dbReference type="ARBA" id="ARBA00001966"/>
    </source>
</evidence>
<dbReference type="RefSeq" id="WP_344995387.1">
    <property type="nucleotide sequence ID" value="NZ_BAABFR010000030.1"/>
</dbReference>
<evidence type="ECO:0000256" key="3">
    <source>
        <dbReference type="ARBA" id="ARBA00022485"/>
    </source>
</evidence>
<comment type="similarity">
    <text evidence="2">Belongs to the complex I 20 kDa subunit family.</text>
</comment>
<dbReference type="Proteomes" id="UP001500635">
    <property type="component" value="Unassembled WGS sequence"/>
</dbReference>
<keyword evidence="3" id="KW-0004">4Fe-4S</keyword>
<feature type="domain" description="4Fe-4S ferredoxin-type" evidence="7">
    <location>
        <begin position="63"/>
        <end position="91"/>
    </location>
</feature>
<comment type="caution">
    <text evidence="8">The sequence shown here is derived from an EMBL/GenBank/DDBJ whole genome shotgun (WGS) entry which is preliminary data.</text>
</comment>
<dbReference type="PROSITE" id="PS51379">
    <property type="entry name" value="4FE4S_FER_2"/>
    <property type="match status" value="1"/>
</dbReference>
<name>A0ABP8JLP6_9ACTN</name>
<keyword evidence="4" id="KW-0479">Metal-binding</keyword>
<gene>
    <name evidence="8" type="ORF">GCM10023147_22920</name>
</gene>
<evidence type="ECO:0000313" key="9">
    <source>
        <dbReference type="Proteomes" id="UP001500635"/>
    </source>
</evidence>
<comment type="cofactor">
    <cofactor evidence="1">
        <name>[4Fe-4S] cluster</name>
        <dbReference type="ChEBI" id="CHEBI:49883"/>
    </cofactor>
</comment>
<dbReference type="PANTHER" id="PTHR42989:SF1">
    <property type="entry name" value="FORMATE HYDROGENLYASE SUBUNIT 7-RELATED"/>
    <property type="match status" value="1"/>
</dbReference>
<reference evidence="9" key="1">
    <citation type="journal article" date="2019" name="Int. J. Syst. Evol. Microbiol.">
        <title>The Global Catalogue of Microorganisms (GCM) 10K type strain sequencing project: providing services to taxonomists for standard genome sequencing and annotation.</title>
        <authorList>
            <consortium name="The Broad Institute Genomics Platform"/>
            <consortium name="The Broad Institute Genome Sequencing Center for Infectious Disease"/>
            <person name="Wu L."/>
            <person name="Ma J."/>
        </authorList>
    </citation>
    <scope>NUCLEOTIDE SEQUENCE [LARGE SCALE GENOMIC DNA]</scope>
    <source>
        <strain evidence="9">JCM 17688</strain>
    </source>
</reference>